<dbReference type="Pfam" id="PF16363">
    <property type="entry name" value="GDP_Man_Dehyd"/>
    <property type="match status" value="1"/>
</dbReference>
<sequence>MNILITGGAGFIGGNFVYYMLNKYPQYNITVIDKLTYAGKLETLEPVIGKIKFIKADIADRAAVYELFEAERPDAVVNFAAESHVDRSIENPEVFLVTNVLGTQVLMDACRKYGTARFHQVSTDEVYGDLPLDRPDLFFTEETPLHTSSPYSASKAGADLLAQAYCRTYGLFVTISRCSNNYGPYQFPEKLIPLMIINALNDKPLPVYGKGVNVRDWLYVGDHCRAIDMILHKGRAGEVYNIGGHNERANIDIVKNILKLLGKPESLITYVADRKGHDMRYAIDPSKIHDELGWKPETCFDDGLAKTVNWYLENRSWWRGA</sequence>
<dbReference type="InterPro" id="IPR005888">
    <property type="entry name" value="dTDP_Gluc_deHydtase"/>
</dbReference>
<dbReference type="Proteomes" id="UP000824165">
    <property type="component" value="Unassembled WGS sequence"/>
</dbReference>
<evidence type="ECO:0000256" key="1">
    <source>
        <dbReference type="ARBA" id="ARBA00001539"/>
    </source>
</evidence>
<dbReference type="Gene3D" id="3.40.50.720">
    <property type="entry name" value="NAD(P)-binding Rossmann-like Domain"/>
    <property type="match status" value="1"/>
</dbReference>
<evidence type="ECO:0000313" key="11">
    <source>
        <dbReference type="Proteomes" id="UP000824165"/>
    </source>
</evidence>
<evidence type="ECO:0000259" key="9">
    <source>
        <dbReference type="Pfam" id="PF16363"/>
    </source>
</evidence>
<dbReference type="InterPro" id="IPR036291">
    <property type="entry name" value="NAD(P)-bd_dom_sf"/>
</dbReference>
<dbReference type="NCBIfam" id="TIGR01181">
    <property type="entry name" value="dTDP_gluc_dehyt"/>
    <property type="match status" value="1"/>
</dbReference>
<accession>A0A9D1H0K6</accession>
<dbReference type="InterPro" id="IPR016040">
    <property type="entry name" value="NAD(P)-bd_dom"/>
</dbReference>
<evidence type="ECO:0000256" key="5">
    <source>
        <dbReference type="ARBA" id="ARBA00016977"/>
    </source>
</evidence>
<dbReference type="Gene3D" id="3.90.25.10">
    <property type="entry name" value="UDP-galactose 4-epimerase, domain 1"/>
    <property type="match status" value="1"/>
</dbReference>
<dbReference type="AlphaFoldDB" id="A0A9D1H0K6"/>
<dbReference type="GO" id="GO:0008460">
    <property type="term" value="F:dTDP-glucose 4,6-dehydratase activity"/>
    <property type="evidence" value="ECO:0007669"/>
    <property type="project" value="UniProtKB-EC"/>
</dbReference>
<evidence type="ECO:0000256" key="3">
    <source>
        <dbReference type="ARBA" id="ARBA00008178"/>
    </source>
</evidence>
<dbReference type="SUPFAM" id="SSF51735">
    <property type="entry name" value="NAD(P)-binding Rossmann-fold domains"/>
    <property type="match status" value="1"/>
</dbReference>
<organism evidence="10 11">
    <name type="scientific">Candidatus Ornithomonoglobus intestinigallinarum</name>
    <dbReference type="NCBI Taxonomy" id="2840894"/>
    <lineage>
        <taxon>Bacteria</taxon>
        <taxon>Bacillati</taxon>
        <taxon>Bacillota</taxon>
        <taxon>Clostridia</taxon>
        <taxon>Candidatus Ornithomonoglobus</taxon>
    </lineage>
</organism>
<evidence type="ECO:0000256" key="6">
    <source>
        <dbReference type="ARBA" id="ARBA00023027"/>
    </source>
</evidence>
<dbReference type="EMBL" id="DVLU01000003">
    <property type="protein sequence ID" value="HIT84337.1"/>
    <property type="molecule type" value="Genomic_DNA"/>
</dbReference>
<dbReference type="CDD" id="cd05246">
    <property type="entry name" value="dTDP_GD_SDR_e"/>
    <property type="match status" value="1"/>
</dbReference>
<protein>
    <recommendedName>
        <fullName evidence="5 8">dTDP-glucose 4,6-dehydratase</fullName>
        <ecNumber evidence="4 8">4.2.1.46</ecNumber>
    </recommendedName>
</protein>
<name>A0A9D1H0K6_9FIRM</name>
<keyword evidence="6" id="KW-0520">NAD</keyword>
<comment type="cofactor">
    <cofactor evidence="2 8">
        <name>NAD(+)</name>
        <dbReference type="ChEBI" id="CHEBI:57540"/>
    </cofactor>
</comment>
<dbReference type="PANTHER" id="PTHR43000">
    <property type="entry name" value="DTDP-D-GLUCOSE 4,6-DEHYDRATASE-RELATED"/>
    <property type="match status" value="1"/>
</dbReference>
<evidence type="ECO:0000256" key="7">
    <source>
        <dbReference type="ARBA" id="ARBA00023239"/>
    </source>
</evidence>
<reference evidence="10" key="1">
    <citation type="submission" date="2020-10" db="EMBL/GenBank/DDBJ databases">
        <authorList>
            <person name="Gilroy R."/>
        </authorList>
    </citation>
    <scope>NUCLEOTIDE SEQUENCE</scope>
    <source>
        <strain evidence="10">CHK181-108</strain>
    </source>
</reference>
<comment type="similarity">
    <text evidence="3 8">Belongs to the NAD(P)-dependent epimerase/dehydratase family. dTDP-glucose dehydratase subfamily.</text>
</comment>
<reference evidence="10" key="2">
    <citation type="journal article" date="2021" name="PeerJ">
        <title>Extensive microbial diversity within the chicken gut microbiome revealed by metagenomics and culture.</title>
        <authorList>
            <person name="Gilroy R."/>
            <person name="Ravi A."/>
            <person name="Getino M."/>
            <person name="Pursley I."/>
            <person name="Horton D.L."/>
            <person name="Alikhan N.F."/>
            <person name="Baker D."/>
            <person name="Gharbi K."/>
            <person name="Hall N."/>
            <person name="Watson M."/>
            <person name="Adriaenssens E.M."/>
            <person name="Foster-Nyarko E."/>
            <person name="Jarju S."/>
            <person name="Secka A."/>
            <person name="Antonio M."/>
            <person name="Oren A."/>
            <person name="Chaudhuri R.R."/>
            <person name="La Ragione R."/>
            <person name="Hildebrand F."/>
            <person name="Pallen M.J."/>
        </authorList>
    </citation>
    <scope>NUCLEOTIDE SEQUENCE</scope>
    <source>
        <strain evidence="10">CHK181-108</strain>
    </source>
</reference>
<feature type="domain" description="NAD(P)-binding" evidence="9">
    <location>
        <begin position="4"/>
        <end position="307"/>
    </location>
</feature>
<comment type="catalytic activity">
    <reaction evidence="1 8">
        <text>dTDP-alpha-D-glucose = dTDP-4-dehydro-6-deoxy-alpha-D-glucose + H2O</text>
        <dbReference type="Rhea" id="RHEA:17221"/>
        <dbReference type="ChEBI" id="CHEBI:15377"/>
        <dbReference type="ChEBI" id="CHEBI:57477"/>
        <dbReference type="ChEBI" id="CHEBI:57649"/>
        <dbReference type="EC" id="4.2.1.46"/>
    </reaction>
</comment>
<evidence type="ECO:0000256" key="8">
    <source>
        <dbReference type="RuleBase" id="RU004473"/>
    </source>
</evidence>
<comment type="caution">
    <text evidence="10">The sequence shown here is derived from an EMBL/GenBank/DDBJ whole genome shotgun (WGS) entry which is preliminary data.</text>
</comment>
<evidence type="ECO:0000256" key="4">
    <source>
        <dbReference type="ARBA" id="ARBA00011990"/>
    </source>
</evidence>
<gene>
    <name evidence="10" type="primary">rfbB</name>
    <name evidence="10" type="ORF">IAA60_00365</name>
</gene>
<keyword evidence="7 8" id="KW-0456">Lyase</keyword>
<evidence type="ECO:0000256" key="2">
    <source>
        <dbReference type="ARBA" id="ARBA00001911"/>
    </source>
</evidence>
<evidence type="ECO:0000313" key="10">
    <source>
        <dbReference type="EMBL" id="HIT84337.1"/>
    </source>
</evidence>
<proteinExistence type="inferred from homology"/>
<dbReference type="EC" id="4.2.1.46" evidence="4 8"/>
<dbReference type="GO" id="GO:0009225">
    <property type="term" value="P:nucleotide-sugar metabolic process"/>
    <property type="evidence" value="ECO:0007669"/>
    <property type="project" value="InterPro"/>
</dbReference>